<gene>
    <name evidence="10" type="ORF">BI308_03180</name>
</gene>
<dbReference type="NCBIfam" id="TIGR01730">
    <property type="entry name" value="RND_mfp"/>
    <property type="match status" value="1"/>
</dbReference>
<organism evidence="10 11">
    <name type="scientific">Roseofilum reptotaenium AO1-A</name>
    <dbReference type="NCBI Taxonomy" id="1925591"/>
    <lineage>
        <taxon>Bacteria</taxon>
        <taxon>Bacillati</taxon>
        <taxon>Cyanobacteriota</taxon>
        <taxon>Cyanophyceae</taxon>
        <taxon>Desertifilales</taxon>
        <taxon>Desertifilaceae</taxon>
        <taxon>Roseofilum</taxon>
    </lineage>
</organism>
<evidence type="ECO:0000313" key="11">
    <source>
        <dbReference type="Proteomes" id="UP000183940"/>
    </source>
</evidence>
<dbReference type="InterPro" id="IPR058624">
    <property type="entry name" value="MdtA-like_HH"/>
</dbReference>
<dbReference type="Proteomes" id="UP000183940">
    <property type="component" value="Unassembled WGS sequence"/>
</dbReference>
<feature type="coiled-coil region" evidence="4">
    <location>
        <begin position="186"/>
        <end position="272"/>
    </location>
</feature>
<dbReference type="Gene3D" id="2.40.50.100">
    <property type="match status" value="2"/>
</dbReference>
<dbReference type="Gene3D" id="1.10.287.470">
    <property type="entry name" value="Helix hairpin bin"/>
    <property type="match status" value="2"/>
</dbReference>
<keyword evidence="4" id="KW-0175">Coiled coil</keyword>
<evidence type="ECO:0000313" key="10">
    <source>
        <dbReference type="EMBL" id="OJJ27149.1"/>
    </source>
</evidence>
<dbReference type="Pfam" id="PF25876">
    <property type="entry name" value="HH_MFP_RND"/>
    <property type="match status" value="1"/>
</dbReference>
<dbReference type="AlphaFoldDB" id="A0A1L9QWY4"/>
<feature type="domain" description="Multidrug resistance protein MdtA-like barrel-sandwich hybrid" evidence="7">
    <location>
        <begin position="115"/>
        <end position="326"/>
    </location>
</feature>
<evidence type="ECO:0008006" key="12">
    <source>
        <dbReference type="Google" id="ProtNLM"/>
    </source>
</evidence>
<evidence type="ECO:0000256" key="1">
    <source>
        <dbReference type="ARBA" id="ARBA00004196"/>
    </source>
</evidence>
<sequence>MMSENPVSEIENSSTPTEPQDTLVTENIDPQTSRESKPGLLLGLGIGLAVGAFATYAFNSLNRSEPSPVQPVTASQAAADPVQTVTLATVELAKIPSTFTATGTVGAYDLLPVLPQVLDLQILQVLVDEGDWVEKGQLMVVLDDSVLQTQIRQVQADVEASRAVVQERQAAVEQAKSALQGALAAKAEAQAGKQQAIASLAQAQAELEQTERDLQRSETLAAEGAISTQEVDLSRTRAKNAREAVQVAKANVNSAEARISSATANVNSAQATIGSMTANVNTALAQLQSQQARVEQQKTYLAQTQVTAPSSGRVSERSARIGDLANPEMPLFRIINQGTLELELKIPETQLSQVNIGAPVTLTSDADSRINIKGTIREVAPLVDANTRQATVKIDLPSSTLLRPGMFLQASITAQTLQGLVVPAQAVQPQADGSALIYQVDENDRAIARTVEVGSPLGGDSTNVEIRQGLNLGDRIVVLGAGFISEGDIVRIVDSSVLNPTVN</sequence>
<evidence type="ECO:0000259" key="8">
    <source>
        <dbReference type="Pfam" id="PF25954"/>
    </source>
</evidence>
<evidence type="ECO:0000256" key="3">
    <source>
        <dbReference type="ARBA" id="ARBA00022448"/>
    </source>
</evidence>
<comment type="subcellular location">
    <subcellularLocation>
        <location evidence="1">Cell envelope</location>
    </subcellularLocation>
</comment>
<comment type="caution">
    <text evidence="10">The sequence shown here is derived from an EMBL/GenBank/DDBJ whole genome shotgun (WGS) entry which is preliminary data.</text>
</comment>
<evidence type="ECO:0000259" key="9">
    <source>
        <dbReference type="Pfam" id="PF25967"/>
    </source>
</evidence>
<evidence type="ECO:0000256" key="5">
    <source>
        <dbReference type="SAM" id="MobiDB-lite"/>
    </source>
</evidence>
<dbReference type="FunFam" id="2.40.30.170:FF:000010">
    <property type="entry name" value="Efflux RND transporter periplasmic adaptor subunit"/>
    <property type="match status" value="1"/>
</dbReference>
<feature type="compositionally biased region" description="Polar residues" evidence="5">
    <location>
        <begin position="10"/>
        <end position="31"/>
    </location>
</feature>
<dbReference type="EMBL" id="MLAW01000003">
    <property type="protein sequence ID" value="OJJ27149.1"/>
    <property type="molecule type" value="Genomic_DNA"/>
</dbReference>
<dbReference type="Pfam" id="PF25967">
    <property type="entry name" value="RND-MFP_C"/>
    <property type="match status" value="1"/>
</dbReference>
<dbReference type="Gene3D" id="2.40.420.20">
    <property type="match status" value="1"/>
</dbReference>
<feature type="domain" description="Multidrug resistance protein MdtA-like alpha-helical hairpin" evidence="6">
    <location>
        <begin position="194"/>
        <end position="260"/>
    </location>
</feature>
<keyword evidence="3" id="KW-0813">Transport</keyword>
<dbReference type="GO" id="GO:1990281">
    <property type="term" value="C:efflux pump complex"/>
    <property type="evidence" value="ECO:0007669"/>
    <property type="project" value="TreeGrafter"/>
</dbReference>
<evidence type="ECO:0000256" key="2">
    <source>
        <dbReference type="ARBA" id="ARBA00009477"/>
    </source>
</evidence>
<evidence type="ECO:0000259" key="6">
    <source>
        <dbReference type="Pfam" id="PF25876"/>
    </source>
</evidence>
<dbReference type="InterPro" id="IPR058792">
    <property type="entry name" value="Beta-barrel_RND_2"/>
</dbReference>
<dbReference type="InterPro" id="IPR058625">
    <property type="entry name" value="MdtA-like_BSH"/>
</dbReference>
<comment type="similarity">
    <text evidence="2">Belongs to the membrane fusion protein (MFP) (TC 8.A.1) family.</text>
</comment>
<feature type="region of interest" description="Disordered" evidence="5">
    <location>
        <begin position="1"/>
        <end position="36"/>
    </location>
</feature>
<name>A0A1L9QWY4_9CYAN</name>
<keyword evidence="11" id="KW-1185">Reference proteome</keyword>
<dbReference type="GO" id="GO:0015562">
    <property type="term" value="F:efflux transmembrane transporter activity"/>
    <property type="evidence" value="ECO:0007669"/>
    <property type="project" value="TreeGrafter"/>
</dbReference>
<feature type="domain" description="Multidrug resistance protein MdtA-like C-terminal permuted SH3" evidence="9">
    <location>
        <begin position="420"/>
        <end position="481"/>
    </location>
</feature>
<proteinExistence type="inferred from homology"/>
<dbReference type="InterPro" id="IPR058627">
    <property type="entry name" value="MdtA-like_C"/>
</dbReference>
<dbReference type="SUPFAM" id="SSF111369">
    <property type="entry name" value="HlyD-like secretion proteins"/>
    <property type="match status" value="3"/>
</dbReference>
<dbReference type="STRING" id="1925591.BI308_03180"/>
<dbReference type="Pfam" id="PF25954">
    <property type="entry name" value="Beta-barrel_RND_2"/>
    <property type="match status" value="1"/>
</dbReference>
<dbReference type="InterPro" id="IPR006143">
    <property type="entry name" value="RND_pump_MFP"/>
</dbReference>
<dbReference type="Gene3D" id="2.40.30.170">
    <property type="match status" value="1"/>
</dbReference>
<reference evidence="10" key="1">
    <citation type="submission" date="2016-10" db="EMBL/GenBank/DDBJ databases">
        <title>CRISPR-Cas defence system in Roseofilum reptotaenium: evidence of a bacteriophage-cyanobacterium arms race in the coral black band disease.</title>
        <authorList>
            <person name="Buerger P."/>
            <person name="Wood-Charlson E.M."/>
            <person name="Weynberg K.D."/>
            <person name="Willis B."/>
            <person name="Van Oppen M.J."/>
        </authorList>
    </citation>
    <scope>NUCLEOTIDE SEQUENCE [LARGE SCALE GENOMIC DNA]</scope>
    <source>
        <strain evidence="10">AO1-A</strain>
    </source>
</reference>
<evidence type="ECO:0000259" key="7">
    <source>
        <dbReference type="Pfam" id="PF25917"/>
    </source>
</evidence>
<protein>
    <recommendedName>
        <fullName evidence="12">Membrane fusion protein biotin-lipoyl like domain-containing protein</fullName>
    </recommendedName>
</protein>
<dbReference type="PANTHER" id="PTHR30469:SF15">
    <property type="entry name" value="HLYD FAMILY OF SECRETION PROTEINS"/>
    <property type="match status" value="1"/>
</dbReference>
<feature type="domain" description="CusB-like beta-barrel" evidence="8">
    <location>
        <begin position="342"/>
        <end position="415"/>
    </location>
</feature>
<dbReference type="Pfam" id="PF25917">
    <property type="entry name" value="BSH_RND"/>
    <property type="match status" value="1"/>
</dbReference>
<dbReference type="PANTHER" id="PTHR30469">
    <property type="entry name" value="MULTIDRUG RESISTANCE PROTEIN MDTA"/>
    <property type="match status" value="1"/>
</dbReference>
<accession>A0A1L9QWY4</accession>
<evidence type="ECO:0000256" key="4">
    <source>
        <dbReference type="SAM" id="Coils"/>
    </source>
</evidence>